<evidence type="ECO:0000256" key="1">
    <source>
        <dbReference type="SAM" id="Phobius"/>
    </source>
</evidence>
<keyword evidence="1" id="KW-0812">Transmembrane</keyword>
<protein>
    <submittedName>
        <fullName evidence="2">DUF4381 domain-containing protein</fullName>
    </submittedName>
</protein>
<feature type="transmembrane region" description="Helical" evidence="1">
    <location>
        <begin position="28"/>
        <end position="46"/>
    </location>
</feature>
<dbReference type="RefSeq" id="WP_106762542.1">
    <property type="nucleotide sequence ID" value="NZ_PXNP01000083.1"/>
</dbReference>
<sequence length="155" mass="17405">MTPQDPLSQLKDIHLPASQSWWPPAPGWWLLGLAALIALAAAVALWRRRRKRTLWRREARKALAVLESRATASDDWFAELNSLLKRAARQSYPSRHPETLSGTAWVEFLLDTGPGDTAANRPVVNAMVASTWQPRAYGNPTQAIAFARRWLESLP</sequence>
<evidence type="ECO:0000313" key="3">
    <source>
        <dbReference type="Proteomes" id="UP000239866"/>
    </source>
</evidence>
<dbReference type="Proteomes" id="UP000239866">
    <property type="component" value="Unassembled WGS sequence"/>
</dbReference>
<keyword evidence="1" id="KW-1133">Transmembrane helix</keyword>
<proteinExistence type="predicted"/>
<organism evidence="2 3">
    <name type="scientific">Marinobacter fuscus</name>
    <dbReference type="NCBI Taxonomy" id="2109942"/>
    <lineage>
        <taxon>Bacteria</taxon>
        <taxon>Pseudomonadati</taxon>
        <taxon>Pseudomonadota</taxon>
        <taxon>Gammaproteobacteria</taxon>
        <taxon>Pseudomonadales</taxon>
        <taxon>Marinobacteraceae</taxon>
        <taxon>Marinobacter</taxon>
    </lineage>
</organism>
<dbReference type="InterPro" id="IPR025489">
    <property type="entry name" value="DUF4381"/>
</dbReference>
<dbReference type="OrthoDB" id="283083at2"/>
<dbReference type="AlphaFoldDB" id="A0A2T1K7L3"/>
<accession>A0A2T1K7L3</accession>
<reference evidence="2 3" key="1">
    <citation type="submission" date="2018-03" db="EMBL/GenBank/DDBJ databases">
        <title>Marinobacter brunus sp. nov., a marine bacterium of Gamma-proteobacteria isolated from the surface seawater of the South China Sea.</title>
        <authorList>
            <person name="Cheng H."/>
            <person name="Wu Y.-H."/>
            <person name="Xamxidin M."/>
            <person name="Xu X.-W."/>
        </authorList>
    </citation>
    <scope>NUCLEOTIDE SEQUENCE [LARGE SCALE GENOMIC DNA]</scope>
    <source>
        <strain evidence="2 3">NH169-3</strain>
    </source>
</reference>
<dbReference type="Pfam" id="PF14316">
    <property type="entry name" value="DUF4381"/>
    <property type="match status" value="1"/>
</dbReference>
<dbReference type="EMBL" id="PXNP01000083">
    <property type="protein sequence ID" value="PSF06144.1"/>
    <property type="molecule type" value="Genomic_DNA"/>
</dbReference>
<keyword evidence="3" id="KW-1185">Reference proteome</keyword>
<keyword evidence="1" id="KW-0472">Membrane</keyword>
<gene>
    <name evidence="2" type="ORF">C7H09_10945</name>
</gene>
<name>A0A2T1K7L3_9GAMM</name>
<evidence type="ECO:0000313" key="2">
    <source>
        <dbReference type="EMBL" id="PSF06144.1"/>
    </source>
</evidence>
<comment type="caution">
    <text evidence="2">The sequence shown here is derived from an EMBL/GenBank/DDBJ whole genome shotgun (WGS) entry which is preliminary data.</text>
</comment>